<accession>A0ABP9N6J8</accession>
<dbReference type="Proteomes" id="UP001500171">
    <property type="component" value="Unassembled WGS sequence"/>
</dbReference>
<evidence type="ECO:0000259" key="6">
    <source>
        <dbReference type="PROSITE" id="PS51379"/>
    </source>
</evidence>
<evidence type="ECO:0000256" key="2">
    <source>
        <dbReference type="ARBA" id="ARBA00022723"/>
    </source>
</evidence>
<evidence type="ECO:0000256" key="1">
    <source>
        <dbReference type="ARBA" id="ARBA00022485"/>
    </source>
</evidence>
<keyword evidence="2" id="KW-0479">Metal-binding</keyword>
<dbReference type="PROSITE" id="PS51379">
    <property type="entry name" value="4FE4S_FER_2"/>
    <property type="match status" value="2"/>
</dbReference>
<keyword evidence="4" id="KW-0408">Iron</keyword>
<evidence type="ECO:0000256" key="3">
    <source>
        <dbReference type="ARBA" id="ARBA00022737"/>
    </source>
</evidence>
<dbReference type="Pfam" id="PF13247">
    <property type="entry name" value="Fer4_11"/>
    <property type="match status" value="1"/>
</dbReference>
<proteinExistence type="predicted"/>
<keyword evidence="1" id="KW-0004">4Fe-4S</keyword>
<dbReference type="InterPro" id="IPR050294">
    <property type="entry name" value="RnfB_subfamily"/>
</dbReference>
<dbReference type="Pfam" id="PF12800">
    <property type="entry name" value="Fer4_4"/>
    <property type="match status" value="1"/>
</dbReference>
<comment type="caution">
    <text evidence="7">The sequence shown here is derived from an EMBL/GenBank/DDBJ whole genome shotgun (WGS) entry which is preliminary data.</text>
</comment>
<feature type="domain" description="4Fe-4S ferredoxin-type" evidence="6">
    <location>
        <begin position="78"/>
        <end position="107"/>
    </location>
</feature>
<evidence type="ECO:0000313" key="8">
    <source>
        <dbReference type="Proteomes" id="UP001500171"/>
    </source>
</evidence>
<dbReference type="InterPro" id="IPR017900">
    <property type="entry name" value="4Fe4S_Fe_S_CS"/>
</dbReference>
<dbReference type="RefSeq" id="WP_345490582.1">
    <property type="nucleotide sequence ID" value="NZ_BAABHY010000001.1"/>
</dbReference>
<keyword evidence="5" id="KW-0411">Iron-sulfur</keyword>
<feature type="domain" description="4Fe-4S ferredoxin-type" evidence="6">
    <location>
        <begin position="3"/>
        <end position="34"/>
    </location>
</feature>
<dbReference type="PROSITE" id="PS00198">
    <property type="entry name" value="4FE4S_FER_1"/>
    <property type="match status" value="1"/>
</dbReference>
<name>A0ABP9N6J8_9GAMM</name>
<sequence length="178" mass="19582">MTNRFIIADANKCIGCKTCEIACVMSHANDINMTSDNFNPRLRVIKGMNVTVPVMCRQCDNAPCANACPTDAIIRKNNSIQVIQERCIGCKTCVIACPFGAMSVVTQNLGFDQARGSEQYQTQALKCDLCAENPNGPACVSVCPTKTLTLVEPRAVDKMIQEKQRRTALEEMNIFIQL</sequence>
<keyword evidence="8" id="KW-1185">Reference proteome</keyword>
<dbReference type="EMBL" id="BAABHY010000001">
    <property type="protein sequence ID" value="GAA5110738.1"/>
    <property type="molecule type" value="Genomic_DNA"/>
</dbReference>
<dbReference type="CDD" id="cd10554">
    <property type="entry name" value="HycB_like"/>
    <property type="match status" value="1"/>
</dbReference>
<dbReference type="SUPFAM" id="SSF54862">
    <property type="entry name" value="4Fe-4S ferredoxins"/>
    <property type="match status" value="1"/>
</dbReference>
<protein>
    <submittedName>
        <fullName evidence="7">4Fe-4S dicluster domain-containing protein</fullName>
    </submittedName>
</protein>
<dbReference type="PANTHER" id="PTHR42859:SF17">
    <property type="entry name" value="ELECTRON TRANSPORT PROTEIN HYDN-RELATED"/>
    <property type="match status" value="1"/>
</dbReference>
<keyword evidence="3" id="KW-0677">Repeat</keyword>
<evidence type="ECO:0000256" key="4">
    <source>
        <dbReference type="ARBA" id="ARBA00023004"/>
    </source>
</evidence>
<evidence type="ECO:0000313" key="7">
    <source>
        <dbReference type="EMBL" id="GAA5110738.1"/>
    </source>
</evidence>
<dbReference type="PANTHER" id="PTHR42859">
    <property type="entry name" value="OXIDOREDUCTASE"/>
    <property type="match status" value="1"/>
</dbReference>
<reference evidence="8" key="1">
    <citation type="journal article" date="2019" name="Int. J. Syst. Evol. Microbiol.">
        <title>The Global Catalogue of Microorganisms (GCM) 10K type strain sequencing project: providing services to taxonomists for standard genome sequencing and annotation.</title>
        <authorList>
            <consortium name="The Broad Institute Genomics Platform"/>
            <consortium name="The Broad Institute Genome Sequencing Center for Infectious Disease"/>
            <person name="Wu L."/>
            <person name="Ma J."/>
        </authorList>
    </citation>
    <scope>NUCLEOTIDE SEQUENCE [LARGE SCALE GENOMIC DNA]</scope>
    <source>
        <strain evidence="8">JCM 18050</strain>
    </source>
</reference>
<dbReference type="Gene3D" id="3.30.70.20">
    <property type="match status" value="2"/>
</dbReference>
<dbReference type="InterPro" id="IPR017896">
    <property type="entry name" value="4Fe4S_Fe-S-bd"/>
</dbReference>
<organism evidence="7 8">
    <name type="scientific">Orbus sasakiae</name>
    <dbReference type="NCBI Taxonomy" id="1078475"/>
    <lineage>
        <taxon>Bacteria</taxon>
        <taxon>Pseudomonadati</taxon>
        <taxon>Pseudomonadota</taxon>
        <taxon>Gammaproteobacteria</taxon>
        <taxon>Orbales</taxon>
        <taxon>Orbaceae</taxon>
        <taxon>Orbus</taxon>
    </lineage>
</organism>
<gene>
    <name evidence="7" type="ORF">GCM10023211_15450</name>
</gene>
<evidence type="ECO:0000256" key="5">
    <source>
        <dbReference type="ARBA" id="ARBA00023014"/>
    </source>
</evidence>